<evidence type="ECO:0000256" key="2">
    <source>
        <dbReference type="ARBA" id="ARBA00022801"/>
    </source>
</evidence>
<dbReference type="Pfam" id="PF01979">
    <property type="entry name" value="Amidohydro_1"/>
    <property type="match status" value="1"/>
</dbReference>
<sequence length="321" mass="35393">MKTHTDCTTSRQMLKLPGFIDVHVHVREPGATHKEDFASGTAAALAGGITMILAMPNTSPSIVDHQTFSLVKELAKAGARCDYALYLGASSDNYGVISDLAPSAAGLKMYLNETFTTLTLGDLTVWSKHFDSWPKKYPLCVHAESQTTAAVLLLATLHSRPIHICHVARKEEIQIIRAAKEKRTLDVIFNSCFDERVEFHFGAVAAPAYFLRGGKKLTARNDTFLNETCYKLAYVHTFRLNAASLDGSGSELAARPVGFYFPPMTDSEEDLLPLRSFTCFKTLLLSLAASALLSMCVRVRGYPEYRNRLSLQMPTNPPLLV</sequence>
<evidence type="ECO:0000313" key="4">
    <source>
        <dbReference type="EMBL" id="KAJ4436440.1"/>
    </source>
</evidence>
<dbReference type="InterPro" id="IPR032466">
    <property type="entry name" value="Metal_Hydrolase"/>
</dbReference>
<protein>
    <recommendedName>
        <fullName evidence="3">Amidohydrolase-related domain-containing protein</fullName>
    </recommendedName>
</protein>
<accession>A0ABQ8SSM5</accession>
<name>A0ABQ8SSM5_PERAM</name>
<dbReference type="InterPro" id="IPR006680">
    <property type="entry name" value="Amidohydro-rel"/>
</dbReference>
<dbReference type="SUPFAM" id="SSF51556">
    <property type="entry name" value="Metallo-dependent hydrolases"/>
    <property type="match status" value="1"/>
</dbReference>
<dbReference type="EMBL" id="JAJSOF020000023">
    <property type="protein sequence ID" value="KAJ4436440.1"/>
    <property type="molecule type" value="Genomic_DNA"/>
</dbReference>
<dbReference type="Proteomes" id="UP001148838">
    <property type="component" value="Unassembled WGS sequence"/>
</dbReference>
<dbReference type="PROSITE" id="PS00482">
    <property type="entry name" value="DIHYDROOROTASE_1"/>
    <property type="match status" value="1"/>
</dbReference>
<evidence type="ECO:0000256" key="1">
    <source>
        <dbReference type="ARBA" id="ARBA00022723"/>
    </source>
</evidence>
<dbReference type="InterPro" id="IPR050138">
    <property type="entry name" value="DHOase/Allantoinase_Hydrolase"/>
</dbReference>
<keyword evidence="2" id="KW-0378">Hydrolase</keyword>
<evidence type="ECO:0000313" key="5">
    <source>
        <dbReference type="Proteomes" id="UP001148838"/>
    </source>
</evidence>
<dbReference type="InterPro" id="IPR002195">
    <property type="entry name" value="Dihydroorotase_CS"/>
</dbReference>
<dbReference type="PANTHER" id="PTHR43668">
    <property type="entry name" value="ALLANTOINASE"/>
    <property type="match status" value="1"/>
</dbReference>
<proteinExistence type="predicted"/>
<reference evidence="4 5" key="1">
    <citation type="journal article" date="2022" name="Allergy">
        <title>Genome assembly and annotation of Periplaneta americana reveal a comprehensive cockroach allergen profile.</title>
        <authorList>
            <person name="Wang L."/>
            <person name="Xiong Q."/>
            <person name="Saelim N."/>
            <person name="Wang L."/>
            <person name="Nong W."/>
            <person name="Wan A.T."/>
            <person name="Shi M."/>
            <person name="Liu X."/>
            <person name="Cao Q."/>
            <person name="Hui J.H.L."/>
            <person name="Sookrung N."/>
            <person name="Leung T.F."/>
            <person name="Tungtrongchitr A."/>
            <person name="Tsui S.K.W."/>
        </authorList>
    </citation>
    <scope>NUCLEOTIDE SEQUENCE [LARGE SCALE GENOMIC DNA]</scope>
    <source>
        <strain evidence="4">PWHHKU_190912</strain>
    </source>
</reference>
<feature type="domain" description="Amidohydrolase-related" evidence="3">
    <location>
        <begin position="16"/>
        <end position="75"/>
    </location>
</feature>
<dbReference type="Gene3D" id="3.20.20.140">
    <property type="entry name" value="Metal-dependent hydrolases"/>
    <property type="match status" value="1"/>
</dbReference>
<evidence type="ECO:0000259" key="3">
    <source>
        <dbReference type="Pfam" id="PF01979"/>
    </source>
</evidence>
<dbReference type="PANTHER" id="PTHR43668:SF2">
    <property type="entry name" value="ALLANTOINASE"/>
    <property type="match status" value="1"/>
</dbReference>
<comment type="caution">
    <text evidence="4">The sequence shown here is derived from an EMBL/GenBank/DDBJ whole genome shotgun (WGS) entry which is preliminary data.</text>
</comment>
<gene>
    <name evidence="4" type="ORF">ANN_19073</name>
</gene>
<keyword evidence="1" id="KW-0479">Metal-binding</keyword>
<keyword evidence="5" id="KW-1185">Reference proteome</keyword>
<organism evidence="4 5">
    <name type="scientific">Periplaneta americana</name>
    <name type="common">American cockroach</name>
    <name type="synonym">Blatta americana</name>
    <dbReference type="NCBI Taxonomy" id="6978"/>
    <lineage>
        <taxon>Eukaryota</taxon>
        <taxon>Metazoa</taxon>
        <taxon>Ecdysozoa</taxon>
        <taxon>Arthropoda</taxon>
        <taxon>Hexapoda</taxon>
        <taxon>Insecta</taxon>
        <taxon>Pterygota</taxon>
        <taxon>Neoptera</taxon>
        <taxon>Polyneoptera</taxon>
        <taxon>Dictyoptera</taxon>
        <taxon>Blattodea</taxon>
        <taxon>Blattoidea</taxon>
        <taxon>Blattidae</taxon>
        <taxon>Blattinae</taxon>
        <taxon>Periplaneta</taxon>
    </lineage>
</organism>